<dbReference type="Proteomes" id="UP000606974">
    <property type="component" value="Unassembled WGS sequence"/>
</dbReference>
<feature type="region of interest" description="Disordered" evidence="1">
    <location>
        <begin position="843"/>
        <end position="867"/>
    </location>
</feature>
<dbReference type="PANTHER" id="PTHR38113">
    <property type="match status" value="1"/>
</dbReference>
<feature type="domain" description="DUF2293" evidence="2">
    <location>
        <begin position="170"/>
        <end position="252"/>
    </location>
</feature>
<feature type="region of interest" description="Disordered" evidence="1">
    <location>
        <begin position="600"/>
        <end position="621"/>
    </location>
</feature>
<feature type="compositionally biased region" description="Basic and acidic residues" evidence="1">
    <location>
        <begin position="843"/>
        <end position="853"/>
    </location>
</feature>
<sequence>MVRVGQNSALIRTGPAPSGYDQKLSTKPTKHKVVLESVTQEKKKLRSVLSFKAEPPKGYTFIPAGNPELTNALKDFARKGNYEIYAVSTTPHQRAHDLSQQVHRIGFHFPSVVVAQVCAYYGIVLTSAGTVLVEDELESFHPRSKRLKEQITAQERKDQITINTEARDTIKDLFPNIPDNDLNQIIKTAFQKGQGKVGTANELSLIRRAQLAVVAHIRHVYTDYDKLLRQTHYREARNFVEKPSLRKLVEWRGDDENGKEVLEDVFREVVVISDDEDSDREDDDTMNDFRDVSVEIVSSSTKADHFNPDPLVLEAPNAGRRSDHFPVNSKRHSAYPHTASSVQKEGKNDQDKVSRRGFSRYQAWNEAREEYRANPTDIRVVNERALAYPAPEVSLRQVEQGLNGSGHRPETVTRPQHLHQSQDFAMQAHNDSRDTYRARDGTLYERVIENPSPGPQQLIARPLIYETRRPAAAGKVRTNAVADFTYRQDISQNLSSPRDTIIPSIEDPSPAAASSQSRMVSVSQLPLSSNNERWATTTNQSIERRVNGIEYLDLTDESRYLRKRRRVENISGETFRTSRTRDLAPYSASQQHEPEYISLLSPTHQPSQPSNTNAPSALRYEDPHNHVNVSTSTPTYRATVVHNSSVGVMRPGEKLVARRPHGQLSGLSNFPSREVRYLSPSSPRTDKDSLPIGLQSAFHVGASPVDRGIQEYRAFRARERQEKALPNPSGLARSQLHGNGDVPYAAIESRNGRPRQFDAIKPSRDLSSHPSQRRPTQGYHTLGEPLPLAQEDGFRLRVREGDGDHSLRRRSASPIEHRRTHLGFVPSLPQFYHERRLEAGPEYLSMERDDARQPADPGIMRPIPRYE</sequence>
<reference evidence="3" key="1">
    <citation type="submission" date="2020-02" db="EMBL/GenBank/DDBJ databases">
        <authorList>
            <person name="Palmer J.M."/>
        </authorList>
    </citation>
    <scope>NUCLEOTIDE SEQUENCE</scope>
    <source>
        <strain evidence="3">EPUS1.4</strain>
        <tissue evidence="3">Thallus</tissue>
    </source>
</reference>
<dbReference type="EMBL" id="JAACFV010000081">
    <property type="protein sequence ID" value="KAF7506750.1"/>
    <property type="molecule type" value="Genomic_DNA"/>
</dbReference>
<protein>
    <recommendedName>
        <fullName evidence="2">DUF2293 domain-containing protein</fullName>
    </recommendedName>
</protein>
<dbReference type="PANTHER" id="PTHR38113:SF1">
    <property type="entry name" value="DUF2293 DOMAIN-CONTAINING PROTEIN"/>
    <property type="match status" value="1"/>
</dbReference>
<feature type="compositionally biased region" description="Polar residues" evidence="1">
    <location>
        <begin position="1"/>
        <end position="10"/>
    </location>
</feature>
<name>A0A8H7AKG0_9EURO</name>
<feature type="region of interest" description="Disordered" evidence="1">
    <location>
        <begin position="307"/>
        <end position="356"/>
    </location>
</feature>
<comment type="caution">
    <text evidence="3">The sequence shown here is derived from an EMBL/GenBank/DDBJ whole genome shotgun (WGS) entry which is preliminary data.</text>
</comment>
<dbReference type="OrthoDB" id="5288828at2759"/>
<feature type="compositionally biased region" description="Polar residues" evidence="1">
    <location>
        <begin position="768"/>
        <end position="779"/>
    </location>
</feature>
<dbReference type="Pfam" id="PF10056">
    <property type="entry name" value="DUF2293"/>
    <property type="match status" value="1"/>
</dbReference>
<evidence type="ECO:0000313" key="3">
    <source>
        <dbReference type="EMBL" id="KAF7506750.1"/>
    </source>
</evidence>
<feature type="compositionally biased region" description="Polar residues" evidence="1">
    <location>
        <begin position="600"/>
        <end position="615"/>
    </location>
</feature>
<feature type="region of interest" description="Disordered" evidence="1">
    <location>
        <begin position="1"/>
        <end position="24"/>
    </location>
</feature>
<keyword evidence="4" id="KW-1185">Reference proteome</keyword>
<evidence type="ECO:0000256" key="1">
    <source>
        <dbReference type="SAM" id="MobiDB-lite"/>
    </source>
</evidence>
<organism evidence="3 4">
    <name type="scientific">Endocarpon pusillum</name>
    <dbReference type="NCBI Taxonomy" id="364733"/>
    <lineage>
        <taxon>Eukaryota</taxon>
        <taxon>Fungi</taxon>
        <taxon>Dikarya</taxon>
        <taxon>Ascomycota</taxon>
        <taxon>Pezizomycotina</taxon>
        <taxon>Eurotiomycetes</taxon>
        <taxon>Chaetothyriomycetidae</taxon>
        <taxon>Verrucariales</taxon>
        <taxon>Verrucariaceae</taxon>
        <taxon>Endocarpon</taxon>
    </lineage>
</organism>
<dbReference type="AlphaFoldDB" id="A0A8H7AKG0"/>
<feature type="region of interest" description="Disordered" evidence="1">
    <location>
        <begin position="495"/>
        <end position="514"/>
    </location>
</feature>
<gene>
    <name evidence="3" type="ORF">GJ744_011474</name>
</gene>
<dbReference type="InterPro" id="IPR018744">
    <property type="entry name" value="DUF2293"/>
</dbReference>
<feature type="region of interest" description="Disordered" evidence="1">
    <location>
        <begin position="726"/>
        <end position="785"/>
    </location>
</feature>
<feature type="compositionally biased region" description="Basic and acidic residues" evidence="1">
    <location>
        <begin position="755"/>
        <end position="767"/>
    </location>
</feature>
<evidence type="ECO:0000313" key="4">
    <source>
        <dbReference type="Proteomes" id="UP000606974"/>
    </source>
</evidence>
<evidence type="ECO:0000259" key="2">
    <source>
        <dbReference type="Pfam" id="PF10056"/>
    </source>
</evidence>
<proteinExistence type="predicted"/>
<feature type="compositionally biased region" description="Basic and acidic residues" evidence="1">
    <location>
        <begin position="344"/>
        <end position="354"/>
    </location>
</feature>
<accession>A0A8H7AKG0</accession>